<feature type="transmembrane region" description="Helical" evidence="8">
    <location>
        <begin position="180"/>
        <end position="205"/>
    </location>
</feature>
<keyword evidence="7 8" id="KW-0472">Membrane</keyword>
<keyword evidence="4" id="KW-1003">Cell membrane</keyword>
<protein>
    <submittedName>
        <fullName evidence="10">ABC transporter permease subunit</fullName>
    </submittedName>
</protein>
<evidence type="ECO:0000256" key="3">
    <source>
        <dbReference type="ARBA" id="ARBA00022448"/>
    </source>
</evidence>
<comment type="subcellular location">
    <subcellularLocation>
        <location evidence="1 8">Cell membrane</location>
        <topology evidence="1 8">Multi-pass membrane protein</topology>
    </subcellularLocation>
</comment>
<name>A0ABU5EAJ8_9PROT</name>
<evidence type="ECO:0000256" key="5">
    <source>
        <dbReference type="ARBA" id="ARBA00022692"/>
    </source>
</evidence>
<evidence type="ECO:0000256" key="6">
    <source>
        <dbReference type="ARBA" id="ARBA00022989"/>
    </source>
</evidence>
<sequence>MHRQSWFILLVLTLGFIFLYAPIVSLVIFSFNASKLVTVWGGFSTKWYGALVQDQQILDAAMFSLRIAAISATLATILGVMAGYVLVRFHKFRGRAAFSGMVTAPLVMPEVITGISLLLLFISMEQLIGWPQGRGLTTIIIAHTTFTMSYSAVVMRSRFLSLDISLEEAAMDLGAKPSKVFFVITLPIVAPAVISSWLLCFTISLDDLVITSFTNGPGTTTLPQVIFSKVRLGLDPKVNALATIIISIVATGVIISSFYMRHKEHQRQRDEQMAIRAASQMA</sequence>
<comment type="caution">
    <text evidence="10">The sequence shown here is derived from an EMBL/GenBank/DDBJ whole genome shotgun (WGS) entry which is preliminary data.</text>
</comment>
<evidence type="ECO:0000256" key="7">
    <source>
        <dbReference type="ARBA" id="ARBA00023136"/>
    </source>
</evidence>
<keyword evidence="3 8" id="KW-0813">Transport</keyword>
<feature type="transmembrane region" description="Helical" evidence="8">
    <location>
        <begin position="7"/>
        <end position="31"/>
    </location>
</feature>
<feature type="transmembrane region" description="Helical" evidence="8">
    <location>
        <begin position="99"/>
        <end position="124"/>
    </location>
</feature>
<evidence type="ECO:0000313" key="10">
    <source>
        <dbReference type="EMBL" id="MDY0883274.1"/>
    </source>
</evidence>
<evidence type="ECO:0000256" key="8">
    <source>
        <dbReference type="RuleBase" id="RU363032"/>
    </source>
</evidence>
<dbReference type="InterPro" id="IPR000515">
    <property type="entry name" value="MetI-like"/>
</dbReference>
<reference evidence="10 11" key="1">
    <citation type="journal article" date="2016" name="Antonie Van Leeuwenhoek">
        <title>Dongia soli sp. nov., isolated from soil from Dokdo, Korea.</title>
        <authorList>
            <person name="Kim D.U."/>
            <person name="Lee H."/>
            <person name="Kim H."/>
            <person name="Kim S.G."/>
            <person name="Ka J.O."/>
        </authorList>
    </citation>
    <scope>NUCLEOTIDE SEQUENCE [LARGE SCALE GENOMIC DNA]</scope>
    <source>
        <strain evidence="10 11">D78</strain>
    </source>
</reference>
<evidence type="ECO:0000259" key="9">
    <source>
        <dbReference type="PROSITE" id="PS50928"/>
    </source>
</evidence>
<evidence type="ECO:0000256" key="2">
    <source>
        <dbReference type="ARBA" id="ARBA00007069"/>
    </source>
</evidence>
<dbReference type="CDD" id="cd06261">
    <property type="entry name" value="TM_PBP2"/>
    <property type="match status" value="1"/>
</dbReference>
<feature type="domain" description="ABC transmembrane type-1" evidence="9">
    <location>
        <begin position="61"/>
        <end position="256"/>
    </location>
</feature>
<dbReference type="PROSITE" id="PS50928">
    <property type="entry name" value="ABC_TM1"/>
    <property type="match status" value="1"/>
</dbReference>
<organism evidence="10 11">
    <name type="scientific">Dongia soli</name>
    <dbReference type="NCBI Taxonomy" id="600628"/>
    <lineage>
        <taxon>Bacteria</taxon>
        <taxon>Pseudomonadati</taxon>
        <taxon>Pseudomonadota</taxon>
        <taxon>Alphaproteobacteria</taxon>
        <taxon>Rhodospirillales</taxon>
        <taxon>Dongiaceae</taxon>
        <taxon>Dongia</taxon>
    </lineage>
</organism>
<proteinExistence type="inferred from homology"/>
<accession>A0ABU5EAJ8</accession>
<dbReference type="RefSeq" id="WP_320508313.1">
    <property type="nucleotide sequence ID" value="NZ_JAXCLW010000002.1"/>
</dbReference>
<keyword evidence="5 8" id="KW-0812">Transmembrane</keyword>
<feature type="transmembrane region" description="Helical" evidence="8">
    <location>
        <begin position="238"/>
        <end position="259"/>
    </location>
</feature>
<dbReference type="Pfam" id="PF00528">
    <property type="entry name" value="BPD_transp_1"/>
    <property type="match status" value="1"/>
</dbReference>
<comment type="similarity">
    <text evidence="2">Belongs to the binding-protein-dependent transport system permease family. CysTW subfamily.</text>
</comment>
<dbReference type="InterPro" id="IPR051789">
    <property type="entry name" value="Bact_Polyamine_Transport"/>
</dbReference>
<dbReference type="Gene3D" id="1.10.3720.10">
    <property type="entry name" value="MetI-like"/>
    <property type="match status" value="1"/>
</dbReference>
<evidence type="ECO:0000256" key="4">
    <source>
        <dbReference type="ARBA" id="ARBA00022475"/>
    </source>
</evidence>
<feature type="transmembrane region" description="Helical" evidence="8">
    <location>
        <begin position="67"/>
        <end position="87"/>
    </location>
</feature>
<keyword evidence="11" id="KW-1185">Reference proteome</keyword>
<keyword evidence="6 8" id="KW-1133">Transmembrane helix</keyword>
<dbReference type="PANTHER" id="PTHR43848">
    <property type="entry name" value="PUTRESCINE TRANSPORT SYSTEM PERMEASE PROTEIN POTI"/>
    <property type="match status" value="1"/>
</dbReference>
<dbReference type="InterPro" id="IPR035906">
    <property type="entry name" value="MetI-like_sf"/>
</dbReference>
<dbReference type="SUPFAM" id="SSF161098">
    <property type="entry name" value="MetI-like"/>
    <property type="match status" value="1"/>
</dbReference>
<gene>
    <name evidence="10" type="ORF">SMD27_10495</name>
</gene>
<dbReference type="Proteomes" id="UP001279642">
    <property type="component" value="Unassembled WGS sequence"/>
</dbReference>
<dbReference type="PANTHER" id="PTHR43848:SF2">
    <property type="entry name" value="PUTRESCINE TRANSPORT SYSTEM PERMEASE PROTEIN POTI"/>
    <property type="match status" value="1"/>
</dbReference>
<dbReference type="EMBL" id="JAXCLW010000002">
    <property type="protein sequence ID" value="MDY0883274.1"/>
    <property type="molecule type" value="Genomic_DNA"/>
</dbReference>
<evidence type="ECO:0000256" key="1">
    <source>
        <dbReference type="ARBA" id="ARBA00004651"/>
    </source>
</evidence>
<feature type="transmembrane region" description="Helical" evidence="8">
    <location>
        <begin position="136"/>
        <end position="159"/>
    </location>
</feature>
<evidence type="ECO:0000313" key="11">
    <source>
        <dbReference type="Proteomes" id="UP001279642"/>
    </source>
</evidence>